<organism evidence="4">
    <name type="scientific">Candidatus Kentrum sp. DK</name>
    <dbReference type="NCBI Taxonomy" id="2126562"/>
    <lineage>
        <taxon>Bacteria</taxon>
        <taxon>Pseudomonadati</taxon>
        <taxon>Pseudomonadota</taxon>
        <taxon>Gammaproteobacteria</taxon>
        <taxon>Candidatus Kentrum</taxon>
    </lineage>
</organism>
<dbReference type="PANTHER" id="PTHR43037">
    <property type="entry name" value="UNNAMED PRODUCT-RELATED"/>
    <property type="match status" value="1"/>
</dbReference>
<dbReference type="AlphaFoldDB" id="A0A450T5A0"/>
<feature type="region of interest" description="Disordered" evidence="3">
    <location>
        <begin position="696"/>
        <end position="718"/>
    </location>
</feature>
<dbReference type="GO" id="GO:0005576">
    <property type="term" value="C:extracellular region"/>
    <property type="evidence" value="ECO:0007669"/>
    <property type="project" value="InterPro"/>
</dbReference>
<dbReference type="PANTHER" id="PTHR43037:SF1">
    <property type="entry name" value="BLL1128 PROTEIN"/>
    <property type="match status" value="1"/>
</dbReference>
<dbReference type="GO" id="GO:0016787">
    <property type="term" value="F:hydrolase activity"/>
    <property type="evidence" value="ECO:0007669"/>
    <property type="project" value="UniProtKB-KW"/>
</dbReference>
<dbReference type="InterPro" id="IPR029058">
    <property type="entry name" value="AB_hydrolase_fold"/>
</dbReference>
<proteinExistence type="predicted"/>
<evidence type="ECO:0000256" key="2">
    <source>
        <dbReference type="ARBA" id="ARBA00022801"/>
    </source>
</evidence>
<evidence type="ECO:0000256" key="1">
    <source>
        <dbReference type="ARBA" id="ARBA00022729"/>
    </source>
</evidence>
<dbReference type="Gene3D" id="3.40.50.1820">
    <property type="entry name" value="alpha/beta hydrolase"/>
    <property type="match status" value="1"/>
</dbReference>
<dbReference type="InterPro" id="IPR050955">
    <property type="entry name" value="Plant_Biomass_Hydrol_Est"/>
</dbReference>
<feature type="compositionally biased region" description="Basic and acidic residues" evidence="3">
    <location>
        <begin position="701"/>
        <end position="717"/>
    </location>
</feature>
<reference evidence="4" key="1">
    <citation type="submission" date="2019-02" db="EMBL/GenBank/DDBJ databases">
        <authorList>
            <person name="Gruber-Vodicka R. H."/>
            <person name="Seah K. B. B."/>
        </authorList>
    </citation>
    <scope>NUCLEOTIDE SEQUENCE</scope>
    <source>
        <strain evidence="4">BECK_DK161</strain>
    </source>
</reference>
<sequence length="863" mass="93840">MSTGLRRYEFSERLAQILGESRRDLRFRVTMLVSGGIVKPGPRGRGSPLATPAYGAHLLLGTMAAPQQAYTTEAIRCYWNLKPVAPTPEMAGPGIVIGPPTNRPMDMPATLPFSFEGLCFGECLNRLLDFASFESTHDSLADGLFGVWVNRSCPVAGLRIAVRSEGRRSVITQRFELADREFLPSWLDPNRDGTADPGLLHTVFLPAHKLIEIGRLTTSKKGENPMLNLGPKIAKLADLVNLARQDRYRVQWEKLLSALMQVQAWTNQVGAEDSRLAEVSDFGANPGQLRMFTYVPENLPPKAPLVVALHGCTQTAASYDQGAGWSRLADRFGFALVFPQQHWTNNPLRCFNWFRPEDTARDSGEPSSIRRMAEWMLHHHDLDGDRVYVTGLSSGGAMTSVMLATYPEVFAGGAIVAGVPYHAADGLQEAFECIFTGNSRSGDDWGDRVRAASSHRGPWPRVSVWHGDADTAVAPVNAEESIKQWANVHGFSFDASIEDQVDGHPHRVWKNARGESVLESYTITGMAHGQPLDVNHQERSCGTAGPFFNDVGISSAYRIAKFWRLPETLWEKQSDKETVTAAEKVEEKVIALPPVLYSGPSDTKESRDGATPAGDDSVGGGSGRGGAGTENTGAKDGSMPLGIDVRKIVSASLEMAGLLKNSGTDARTPGTAAPLGIDIPGIISESLRAAGVLINSEPADSDSRDDASPEASDKTKWQGEGWEMISNRSGEFRTDPLLFGYASSGNNCEIGSKVRSVSREISLGNHPALSYVRRLNLHAAVNDYTRARFSVLVDGLAIDEVSVVGMAHTEGEWMRRTDIDLSPFANRTVTLTFEVAAHSNVCNEVFAKAWVDRVHVRDTATSA</sequence>
<gene>
    <name evidence="4" type="ORF">BECKDK2373C_GA0170839_10929</name>
</gene>
<keyword evidence="1" id="KW-0732">Signal</keyword>
<dbReference type="NCBIfam" id="TIGR01840">
    <property type="entry name" value="esterase_phb"/>
    <property type="match status" value="1"/>
</dbReference>
<keyword evidence="2" id="KW-0378">Hydrolase</keyword>
<accession>A0A450T5A0</accession>
<dbReference type="InterPro" id="IPR010126">
    <property type="entry name" value="Esterase_phb"/>
</dbReference>
<dbReference type="SUPFAM" id="SSF53474">
    <property type="entry name" value="alpha/beta-Hydrolases"/>
    <property type="match status" value="2"/>
</dbReference>
<dbReference type="Pfam" id="PF10503">
    <property type="entry name" value="Esterase_PHB"/>
    <property type="match status" value="1"/>
</dbReference>
<evidence type="ECO:0000313" key="4">
    <source>
        <dbReference type="EMBL" id="VFJ61880.1"/>
    </source>
</evidence>
<feature type="compositionally biased region" description="Gly residues" evidence="3">
    <location>
        <begin position="617"/>
        <end position="628"/>
    </location>
</feature>
<feature type="region of interest" description="Disordered" evidence="3">
    <location>
        <begin position="593"/>
        <end position="640"/>
    </location>
</feature>
<name>A0A450T5A0_9GAMM</name>
<dbReference type="EMBL" id="CAADEY010000092">
    <property type="protein sequence ID" value="VFJ61880.1"/>
    <property type="molecule type" value="Genomic_DNA"/>
</dbReference>
<evidence type="ECO:0000256" key="3">
    <source>
        <dbReference type="SAM" id="MobiDB-lite"/>
    </source>
</evidence>
<protein>
    <submittedName>
        <fullName evidence="4">Esterase, PHB depolymerase family</fullName>
    </submittedName>
</protein>